<feature type="transmembrane region" description="Helical" evidence="6">
    <location>
        <begin position="36"/>
        <end position="53"/>
    </location>
</feature>
<feature type="transmembrane region" description="Helical" evidence="6">
    <location>
        <begin position="222"/>
        <end position="244"/>
    </location>
</feature>
<feature type="transmembrane region" description="Helical" evidence="6">
    <location>
        <begin position="523"/>
        <end position="541"/>
    </location>
</feature>
<feature type="transmembrane region" description="Helical" evidence="6">
    <location>
        <begin position="177"/>
        <end position="202"/>
    </location>
</feature>
<evidence type="ECO:0000256" key="2">
    <source>
        <dbReference type="ARBA" id="ARBA00022475"/>
    </source>
</evidence>
<dbReference type="EMBL" id="MCIB01000037">
    <property type="protein sequence ID" value="RKD29574.1"/>
    <property type="molecule type" value="Genomic_DNA"/>
</dbReference>
<feature type="transmembrane region" description="Helical" evidence="6">
    <location>
        <begin position="453"/>
        <end position="471"/>
    </location>
</feature>
<comment type="subcellular location">
    <subcellularLocation>
        <location evidence="1">Cell membrane</location>
        <topology evidence="1">Multi-pass membrane protein</topology>
    </subcellularLocation>
</comment>
<organism evidence="8 9">
    <name type="scientific">Thermohalobacter berrensis</name>
    <dbReference type="NCBI Taxonomy" id="99594"/>
    <lineage>
        <taxon>Bacteria</taxon>
        <taxon>Bacillati</taxon>
        <taxon>Bacillota</taxon>
        <taxon>Tissierellia</taxon>
        <taxon>Tissierellales</taxon>
        <taxon>Thermohalobacteraceae</taxon>
        <taxon>Thermohalobacter</taxon>
    </lineage>
</organism>
<dbReference type="RefSeq" id="WP_243096931.1">
    <property type="nucleotide sequence ID" value="NZ_MCIB01000037.1"/>
</dbReference>
<dbReference type="PANTHER" id="PTHR43478">
    <property type="entry name" value="NA+/H+ ANTIPORTER-RELATED"/>
    <property type="match status" value="1"/>
</dbReference>
<dbReference type="AlphaFoldDB" id="A0A419SWG4"/>
<name>A0A419SWG4_9FIRM</name>
<keyword evidence="3 6" id="KW-0812">Transmembrane</keyword>
<feature type="transmembrane region" description="Helical" evidence="6">
    <location>
        <begin position="428"/>
        <end position="447"/>
    </location>
</feature>
<dbReference type="PANTHER" id="PTHR43478:SF1">
    <property type="entry name" value="NA+_H+ ANTIPORTER NHAC-LIKE C-TERMINAL DOMAIN-CONTAINING PROTEIN"/>
    <property type="match status" value="1"/>
</dbReference>
<evidence type="ECO:0000256" key="3">
    <source>
        <dbReference type="ARBA" id="ARBA00022692"/>
    </source>
</evidence>
<feature type="transmembrane region" description="Helical" evidence="6">
    <location>
        <begin position="291"/>
        <end position="310"/>
    </location>
</feature>
<dbReference type="GO" id="GO:0005886">
    <property type="term" value="C:plasma membrane"/>
    <property type="evidence" value="ECO:0007669"/>
    <property type="project" value="UniProtKB-SubCell"/>
</dbReference>
<evidence type="ECO:0000313" key="8">
    <source>
        <dbReference type="EMBL" id="RKD29574.1"/>
    </source>
</evidence>
<feature type="transmembrane region" description="Helical" evidence="6">
    <location>
        <begin position="393"/>
        <end position="416"/>
    </location>
</feature>
<accession>A0A419SWG4</accession>
<feature type="transmembrane region" description="Helical" evidence="6">
    <location>
        <begin position="330"/>
        <end position="348"/>
    </location>
</feature>
<evidence type="ECO:0000259" key="7">
    <source>
        <dbReference type="Pfam" id="PF03553"/>
    </source>
</evidence>
<evidence type="ECO:0000256" key="5">
    <source>
        <dbReference type="ARBA" id="ARBA00023136"/>
    </source>
</evidence>
<sequence length="550" mass="59187">MKTKKILVFVMVVMALVLLFNYEVLAYSNTEGNSNLGIISLLPPLIAILLAIITKEVIPSLFIGIWVSATILTRGNPVEGFGKSVEFLWTSLGDPWSARIALTSLTLGGLVGIMRIGGGIDAVVQWITKKIRSTKGAMLATELAGFIIFFEDYVNTLVVGTAMSPITKEYKISKEKLSYIVDSTAAPVACIAGISSWVAYLVGQIGMQFDDLGITLSPYKAYLSSIPNILYGFVTLALLTYIVLSQRDFGPMLKAERRSRKTGKILRDGAKPLISKKSDELDSDKDCPKRLINFFIPILSLIGLIFILLIKTGGWPEITISEAIANGSSSKALCWGAFGSVFITIVIYKIQNLASLEKLFKGYIEGMRSIFYGTLILIFAWGIGSSIKAVDTAGYLVSITEGILSPSIMPLITFIIGGAISFSTGTSYGTIAVLMPIVMPIVYNVSINTGIDPLTFVFPTIGAVLAGAIFGDHCSPISDTTIMSSMFTGSDHIDHVKTQIPYAVLASIGALVGYIGVALRIPSIINILAGALVAIIIFRFISKPINVIEN</sequence>
<comment type="caution">
    <text evidence="8">The sequence shown here is derived from an EMBL/GenBank/DDBJ whole genome shotgun (WGS) entry which is preliminary data.</text>
</comment>
<feature type="transmembrane region" description="Helical" evidence="6">
    <location>
        <begin position="500"/>
        <end position="517"/>
    </location>
</feature>
<feature type="domain" description="Na+/H+ antiporter NhaC-like C-terminal" evidence="7">
    <location>
        <begin position="189"/>
        <end position="515"/>
    </location>
</feature>
<dbReference type="Pfam" id="PF03553">
    <property type="entry name" value="Na_H_antiporter"/>
    <property type="match status" value="1"/>
</dbReference>
<evidence type="ECO:0000313" key="9">
    <source>
        <dbReference type="Proteomes" id="UP000284177"/>
    </source>
</evidence>
<proteinExistence type="predicted"/>
<keyword evidence="9" id="KW-1185">Reference proteome</keyword>
<keyword evidence="4 6" id="KW-1133">Transmembrane helix</keyword>
<gene>
    <name evidence="8" type="ORF">BET03_05810</name>
</gene>
<evidence type="ECO:0000256" key="4">
    <source>
        <dbReference type="ARBA" id="ARBA00022989"/>
    </source>
</evidence>
<protein>
    <submittedName>
        <fullName evidence="8">Sodium:proton antiporter</fullName>
    </submittedName>
</protein>
<feature type="transmembrane region" description="Helical" evidence="6">
    <location>
        <begin position="369"/>
        <end position="387"/>
    </location>
</feature>
<keyword evidence="5 6" id="KW-0472">Membrane</keyword>
<dbReference type="Proteomes" id="UP000284177">
    <property type="component" value="Unassembled WGS sequence"/>
</dbReference>
<reference evidence="8 9" key="1">
    <citation type="submission" date="2016-08" db="EMBL/GenBank/DDBJ databases">
        <title>Novel Firmicutes and Novel Genomes.</title>
        <authorList>
            <person name="Poppleton D.I."/>
            <person name="Gribaldo S."/>
        </authorList>
    </citation>
    <scope>NUCLEOTIDE SEQUENCE [LARGE SCALE GENOMIC DNA]</scope>
    <source>
        <strain evidence="8 9">CTT3</strain>
    </source>
</reference>
<evidence type="ECO:0000256" key="6">
    <source>
        <dbReference type="SAM" id="Phobius"/>
    </source>
</evidence>
<dbReference type="InterPro" id="IPR018461">
    <property type="entry name" value="Na/H_Antiport_NhaC-like_C"/>
</dbReference>
<keyword evidence="2" id="KW-1003">Cell membrane</keyword>
<evidence type="ECO:0000256" key="1">
    <source>
        <dbReference type="ARBA" id="ARBA00004651"/>
    </source>
</evidence>